<proteinExistence type="predicted"/>
<dbReference type="AlphaFoldDB" id="A0A098GFX1"/>
<organism evidence="2 4">
    <name type="scientific">Legionella micdadei</name>
    <name type="common">Tatlockia micdadei</name>
    <dbReference type="NCBI Taxonomy" id="451"/>
    <lineage>
        <taxon>Bacteria</taxon>
        <taxon>Pseudomonadati</taxon>
        <taxon>Pseudomonadota</taxon>
        <taxon>Gammaproteobacteria</taxon>
        <taxon>Legionellales</taxon>
        <taxon>Legionellaceae</taxon>
        <taxon>Legionella</taxon>
    </lineage>
</organism>
<dbReference type="EMBL" id="FMVN01000004">
    <property type="protein sequence ID" value="SCY16235.1"/>
    <property type="molecule type" value="Genomic_DNA"/>
</dbReference>
<dbReference type="RefSeq" id="WP_074454216.1">
    <property type="nucleotide sequence ID" value="NZ_CP020614.1"/>
</dbReference>
<name>A0A098GFX1_LEGMI</name>
<dbReference type="KEGG" id="tmc:LMI_1587"/>
<sequence>MSTTGRLFLNMAKISSLSTALLLLPGLSLANSSAGLLSNDTNNIQLADNGWHHGHHGGHHGHHGHHGGNGGGYWGPWIIYGPGVFFNTHNCVKRCHWHHGHHRCKVRCFEYY</sequence>
<feature type="chain" id="PRO_5009750771" description="Glycine-rich protein" evidence="1">
    <location>
        <begin position="31"/>
        <end position="112"/>
    </location>
</feature>
<keyword evidence="5" id="KW-1185">Reference proteome</keyword>
<dbReference type="HOGENOM" id="CLU_2144647_0_0_6"/>
<evidence type="ECO:0000313" key="2">
    <source>
        <dbReference type="EMBL" id="CEG60887.1"/>
    </source>
</evidence>
<evidence type="ECO:0000313" key="4">
    <source>
        <dbReference type="Proteomes" id="UP000032414"/>
    </source>
</evidence>
<gene>
    <name evidence="2" type="ORF">LMI_1587</name>
    <name evidence="3" type="ORF">SAMN02982997_01004</name>
</gene>
<dbReference type="PATRIC" id="fig|451.8.peg.2047"/>
<evidence type="ECO:0000313" key="5">
    <source>
        <dbReference type="Proteomes" id="UP000182998"/>
    </source>
</evidence>
<evidence type="ECO:0008006" key="6">
    <source>
        <dbReference type="Google" id="ProtNLM"/>
    </source>
</evidence>
<reference evidence="3 5" key="3">
    <citation type="submission" date="2016-10" db="EMBL/GenBank/DDBJ databases">
        <authorList>
            <person name="Varghese N."/>
            <person name="Submissions S."/>
        </authorList>
    </citation>
    <scope>NUCLEOTIDE SEQUENCE [LARGE SCALE GENOMIC DNA]</scope>
    <source>
        <strain evidence="3 5">ATCC 33218</strain>
    </source>
</reference>
<accession>A0A098GFX1</accession>
<dbReference type="Proteomes" id="UP000182998">
    <property type="component" value="Unassembled WGS sequence"/>
</dbReference>
<reference evidence="4" key="2">
    <citation type="submission" date="2014-09" db="EMBL/GenBank/DDBJ databases">
        <authorList>
            <person name="Gomez-Valero L."/>
        </authorList>
    </citation>
    <scope>NUCLEOTIDE SEQUENCE [LARGE SCALE GENOMIC DNA]</scope>
    <source>
        <strain evidence="4">ATCC33218</strain>
    </source>
</reference>
<evidence type="ECO:0000313" key="3">
    <source>
        <dbReference type="EMBL" id="SCY16235.1"/>
    </source>
</evidence>
<protein>
    <recommendedName>
        <fullName evidence="6">Glycine-rich protein</fullName>
    </recommendedName>
</protein>
<dbReference type="EMBL" id="LN614830">
    <property type="protein sequence ID" value="CEG60887.1"/>
    <property type="molecule type" value="Genomic_DNA"/>
</dbReference>
<evidence type="ECO:0000256" key="1">
    <source>
        <dbReference type="SAM" id="SignalP"/>
    </source>
</evidence>
<dbReference type="Proteomes" id="UP000032414">
    <property type="component" value="Chromosome I"/>
</dbReference>
<feature type="signal peptide" evidence="1">
    <location>
        <begin position="1"/>
        <end position="30"/>
    </location>
</feature>
<keyword evidence="1" id="KW-0732">Signal</keyword>
<reference evidence="2" key="1">
    <citation type="submission" date="2014-09" db="EMBL/GenBank/DDBJ databases">
        <authorList>
            <person name="GOMEZ-VALERO Laura"/>
        </authorList>
    </citation>
    <scope>NUCLEOTIDE SEQUENCE</scope>
    <source>
        <strain evidence="2">ATCC33218</strain>
    </source>
</reference>